<sequence length="147" mass="15909">MTRTQRSTDPHALIKDRSEARNGLDKSIKKQGGGPHSWGSLKDEAQIELDAAEDEGFEEEVGDEDAVRKQDPFVPTPVSPVELTQEEQKAKVEAINIRTGMKNGGPLDLNAIAQSSHAVSGSPPRSRNEAIPVTINGDAHTTRNADF</sequence>
<feature type="compositionally biased region" description="Basic and acidic residues" evidence="1">
    <location>
        <begin position="1"/>
        <end position="28"/>
    </location>
</feature>
<dbReference type="Proteomes" id="UP000076738">
    <property type="component" value="Unassembled WGS sequence"/>
</dbReference>
<dbReference type="OrthoDB" id="2562681at2759"/>
<organism evidence="2 3">
    <name type="scientific">Calocera viscosa (strain TUFC12733)</name>
    <dbReference type="NCBI Taxonomy" id="1330018"/>
    <lineage>
        <taxon>Eukaryota</taxon>
        <taxon>Fungi</taxon>
        <taxon>Dikarya</taxon>
        <taxon>Basidiomycota</taxon>
        <taxon>Agaricomycotina</taxon>
        <taxon>Dacrymycetes</taxon>
        <taxon>Dacrymycetales</taxon>
        <taxon>Dacrymycetaceae</taxon>
        <taxon>Calocera</taxon>
    </lineage>
</organism>
<name>A0A167KFN5_CALVF</name>
<keyword evidence="3" id="KW-1185">Reference proteome</keyword>
<feature type="region of interest" description="Disordered" evidence="1">
    <location>
        <begin position="1"/>
        <end position="87"/>
    </location>
</feature>
<reference evidence="2 3" key="1">
    <citation type="journal article" date="2016" name="Mol. Biol. Evol.">
        <title>Comparative Genomics of Early-Diverging Mushroom-Forming Fungi Provides Insights into the Origins of Lignocellulose Decay Capabilities.</title>
        <authorList>
            <person name="Nagy L.G."/>
            <person name="Riley R."/>
            <person name="Tritt A."/>
            <person name="Adam C."/>
            <person name="Daum C."/>
            <person name="Floudas D."/>
            <person name="Sun H."/>
            <person name="Yadav J.S."/>
            <person name="Pangilinan J."/>
            <person name="Larsson K.H."/>
            <person name="Matsuura K."/>
            <person name="Barry K."/>
            <person name="Labutti K."/>
            <person name="Kuo R."/>
            <person name="Ohm R.A."/>
            <person name="Bhattacharya S.S."/>
            <person name="Shirouzu T."/>
            <person name="Yoshinaga Y."/>
            <person name="Martin F.M."/>
            <person name="Grigoriev I.V."/>
            <person name="Hibbett D.S."/>
        </authorList>
    </citation>
    <scope>NUCLEOTIDE SEQUENCE [LARGE SCALE GENOMIC DNA]</scope>
    <source>
        <strain evidence="2 3">TUFC12733</strain>
    </source>
</reference>
<evidence type="ECO:0000313" key="2">
    <source>
        <dbReference type="EMBL" id="KZO94597.1"/>
    </source>
</evidence>
<dbReference type="STRING" id="1330018.A0A167KFN5"/>
<evidence type="ECO:0000256" key="1">
    <source>
        <dbReference type="SAM" id="MobiDB-lite"/>
    </source>
</evidence>
<dbReference type="AlphaFoldDB" id="A0A167KFN5"/>
<evidence type="ECO:0000313" key="3">
    <source>
        <dbReference type="Proteomes" id="UP000076738"/>
    </source>
</evidence>
<feature type="region of interest" description="Disordered" evidence="1">
    <location>
        <begin position="115"/>
        <end position="147"/>
    </location>
</feature>
<protein>
    <recommendedName>
        <fullName evidence="4">Hyaluronan/mRNA-binding protein domain-containing protein</fullName>
    </recommendedName>
</protein>
<accession>A0A167KFN5</accession>
<evidence type="ECO:0008006" key="4">
    <source>
        <dbReference type="Google" id="ProtNLM"/>
    </source>
</evidence>
<feature type="compositionally biased region" description="Polar residues" evidence="1">
    <location>
        <begin position="115"/>
        <end position="125"/>
    </location>
</feature>
<proteinExistence type="predicted"/>
<gene>
    <name evidence="2" type="ORF">CALVIDRAFT_194600</name>
</gene>
<feature type="compositionally biased region" description="Acidic residues" evidence="1">
    <location>
        <begin position="46"/>
        <end position="64"/>
    </location>
</feature>
<dbReference type="EMBL" id="KV417293">
    <property type="protein sequence ID" value="KZO94597.1"/>
    <property type="molecule type" value="Genomic_DNA"/>
</dbReference>